<evidence type="ECO:0000313" key="2">
    <source>
        <dbReference type="Proteomes" id="UP000116555"/>
    </source>
</evidence>
<keyword evidence="2" id="KW-1185">Reference proteome</keyword>
<dbReference type="EMBL" id="FJ483968">
    <property type="protein sequence ID" value="AEV80471.1"/>
    <property type="molecule type" value="Genomic_DNA"/>
</dbReference>
<evidence type="ECO:0000313" key="1">
    <source>
        <dbReference type="EMBL" id="AEV80471.1"/>
    </source>
</evidence>
<dbReference type="Proteomes" id="UP000116555">
    <property type="component" value="Segment"/>
</dbReference>
<keyword evidence="1" id="KW-0946">Virion</keyword>
<protein>
    <submittedName>
        <fullName evidence="1">Envelope protein UL131A</fullName>
    </submittedName>
</protein>
<dbReference type="GeneID" id="25026523"/>
<accession>G8XTI1</accession>
<dbReference type="RefSeq" id="YP_004936085.1">
    <property type="nucleotide sequence ID" value="NC_012783.2"/>
</dbReference>
<dbReference type="KEGG" id="vg:25026523"/>
<keyword evidence="1" id="KW-0261">Viral envelope protein</keyword>
<gene>
    <name evidence="1" type="primary">UL131A</name>
</gene>
<sequence>MGAWCVFICVSVLCYATAVQGLCSQLYADFSPHHRLESYWDLCAKVISNTSRNKFFERIVNTTLTYHYDVSHGRDSIDVLQRINVTEVSLLVNLLQDRAPDLAKNLKGELKEVLGGIQFTKGAVKTTLKDPSFYNVDQRNLITFGASSSLNSFKRILFISVRLPIAKLTKKQ</sequence>
<name>G8XTI1_SCMVC</name>
<dbReference type="OrthoDB" id="40876at10239"/>
<reference evidence="1 2" key="1">
    <citation type="submission" date="2011-12" db="EMBL/GenBank/DDBJ databases">
        <title>Comparative genomics of primate cytomegaloviruses.</title>
        <authorList>
            <person name="Davison A.J."/>
            <person name="Holton M."/>
            <person name="Dolan A."/>
            <person name="Dargan D.J."/>
            <person name="Gatherer D."/>
            <person name="Hayward G.S."/>
        </authorList>
    </citation>
    <scope>NUCLEOTIDE SEQUENCE [LARGE SCALE GENOMIC DNA]</scope>
    <source>
        <strain evidence="1">2715</strain>
    </source>
</reference>
<proteinExistence type="predicted"/>
<organism evidence="1 2">
    <name type="scientific">Simian cytomegalovirus (strain Colburn)</name>
    <dbReference type="NCBI Taxonomy" id="50292"/>
    <lineage>
        <taxon>Viruses</taxon>
        <taxon>Duplodnaviria</taxon>
        <taxon>Heunggongvirae</taxon>
        <taxon>Peploviricota</taxon>
        <taxon>Herviviricetes</taxon>
        <taxon>Herpesvirales</taxon>
        <taxon>Orthoherpesviridae</taxon>
        <taxon>Betaherpesvirinae</taxon>
        <taxon>Cytomegalovirus</taxon>
        <taxon>Cytomegalovirus cercopithecinebeta5</taxon>
    </lineage>
</organism>
<dbReference type="GO" id="GO:0019031">
    <property type="term" value="C:viral envelope"/>
    <property type="evidence" value="ECO:0007669"/>
    <property type="project" value="UniProtKB-KW"/>
</dbReference>
<organismHost>
    <name type="scientific">Macaca</name>
    <name type="common">macaques</name>
    <dbReference type="NCBI Taxonomy" id="9539"/>
</organismHost>